<proteinExistence type="inferred from homology"/>
<gene>
    <name evidence="9" type="ORF">FHS81_001623</name>
</gene>
<dbReference type="EMBL" id="JACICC010000003">
    <property type="protein sequence ID" value="MBB3809541.1"/>
    <property type="molecule type" value="Genomic_DNA"/>
</dbReference>
<dbReference type="AlphaFoldDB" id="A0A7W6EGM6"/>
<feature type="transmembrane region" description="Helical" evidence="8">
    <location>
        <begin position="80"/>
        <end position="99"/>
    </location>
</feature>
<keyword evidence="6 8" id="KW-1133">Transmembrane helix</keyword>
<dbReference type="PANTHER" id="PTHR30269">
    <property type="entry name" value="TRANSMEMBRANE PROTEIN YFCA"/>
    <property type="match status" value="1"/>
</dbReference>
<evidence type="ECO:0000313" key="10">
    <source>
        <dbReference type="Proteomes" id="UP000537592"/>
    </source>
</evidence>
<dbReference type="Proteomes" id="UP000537592">
    <property type="component" value="Unassembled WGS sequence"/>
</dbReference>
<dbReference type="InterPro" id="IPR002781">
    <property type="entry name" value="TM_pro_TauE-like"/>
</dbReference>
<feature type="transmembrane region" description="Helical" evidence="8">
    <location>
        <begin position="105"/>
        <end position="123"/>
    </location>
</feature>
<comment type="subcellular location">
    <subcellularLocation>
        <location evidence="1 8">Cell membrane</location>
        <topology evidence="1 8">Multi-pass membrane protein</topology>
    </subcellularLocation>
</comment>
<organism evidence="9 10">
    <name type="scientific">Pseudochelatococcus contaminans</name>
    <dbReference type="NCBI Taxonomy" id="1538103"/>
    <lineage>
        <taxon>Bacteria</taxon>
        <taxon>Pseudomonadati</taxon>
        <taxon>Pseudomonadota</taxon>
        <taxon>Alphaproteobacteria</taxon>
        <taxon>Hyphomicrobiales</taxon>
        <taxon>Chelatococcaceae</taxon>
        <taxon>Pseudochelatococcus</taxon>
    </lineage>
</organism>
<reference evidence="9 10" key="1">
    <citation type="submission" date="2020-08" db="EMBL/GenBank/DDBJ databases">
        <title>Genomic Encyclopedia of Type Strains, Phase IV (KMG-IV): sequencing the most valuable type-strain genomes for metagenomic binning, comparative biology and taxonomic classification.</title>
        <authorList>
            <person name="Goeker M."/>
        </authorList>
    </citation>
    <scope>NUCLEOTIDE SEQUENCE [LARGE SCALE GENOMIC DNA]</scope>
    <source>
        <strain evidence="9 10">DSM 28760</strain>
    </source>
</reference>
<evidence type="ECO:0000256" key="2">
    <source>
        <dbReference type="ARBA" id="ARBA00009142"/>
    </source>
</evidence>
<dbReference type="RefSeq" id="WP_183751711.1">
    <property type="nucleotide sequence ID" value="NZ_JACICC010000003.1"/>
</dbReference>
<evidence type="ECO:0000256" key="3">
    <source>
        <dbReference type="ARBA" id="ARBA00022448"/>
    </source>
</evidence>
<comment type="caution">
    <text evidence="9">The sequence shown here is derived from an EMBL/GenBank/DDBJ whole genome shotgun (WGS) entry which is preliminary data.</text>
</comment>
<feature type="transmembrane region" description="Helical" evidence="8">
    <location>
        <begin position="158"/>
        <end position="176"/>
    </location>
</feature>
<keyword evidence="10" id="KW-1185">Reference proteome</keyword>
<feature type="transmembrane region" description="Helical" evidence="8">
    <location>
        <begin position="234"/>
        <end position="252"/>
    </location>
</feature>
<keyword evidence="3" id="KW-0813">Transport</keyword>
<evidence type="ECO:0000313" key="9">
    <source>
        <dbReference type="EMBL" id="MBB3809541.1"/>
    </source>
</evidence>
<evidence type="ECO:0000256" key="1">
    <source>
        <dbReference type="ARBA" id="ARBA00004651"/>
    </source>
</evidence>
<keyword evidence="5 8" id="KW-0812">Transmembrane</keyword>
<keyword evidence="7 8" id="KW-0472">Membrane</keyword>
<feature type="transmembrane region" description="Helical" evidence="8">
    <location>
        <begin position="12"/>
        <end position="35"/>
    </location>
</feature>
<evidence type="ECO:0000256" key="6">
    <source>
        <dbReference type="ARBA" id="ARBA00022989"/>
    </source>
</evidence>
<dbReference type="PANTHER" id="PTHR30269:SF0">
    <property type="entry name" value="MEMBRANE TRANSPORTER PROTEIN YFCA-RELATED"/>
    <property type="match status" value="1"/>
</dbReference>
<evidence type="ECO:0000256" key="7">
    <source>
        <dbReference type="ARBA" id="ARBA00023136"/>
    </source>
</evidence>
<dbReference type="InterPro" id="IPR052017">
    <property type="entry name" value="TSUP"/>
</dbReference>
<feature type="transmembrane region" description="Helical" evidence="8">
    <location>
        <begin position="188"/>
        <end position="214"/>
    </location>
</feature>
<protein>
    <recommendedName>
        <fullName evidence="8">Probable membrane transporter protein</fullName>
    </recommendedName>
</protein>
<evidence type="ECO:0000256" key="4">
    <source>
        <dbReference type="ARBA" id="ARBA00022475"/>
    </source>
</evidence>
<dbReference type="GO" id="GO:0005886">
    <property type="term" value="C:plasma membrane"/>
    <property type="evidence" value="ECO:0007669"/>
    <property type="project" value="UniProtKB-SubCell"/>
</dbReference>
<keyword evidence="4 8" id="KW-1003">Cell membrane</keyword>
<name>A0A7W6EGM6_9HYPH</name>
<dbReference type="Pfam" id="PF01925">
    <property type="entry name" value="TauE"/>
    <property type="match status" value="1"/>
</dbReference>
<accession>A0A7W6EGM6</accession>
<evidence type="ECO:0000256" key="5">
    <source>
        <dbReference type="ARBA" id="ARBA00022692"/>
    </source>
</evidence>
<comment type="similarity">
    <text evidence="2 8">Belongs to the 4-toluene sulfonate uptake permease (TSUP) (TC 2.A.102) family.</text>
</comment>
<sequence length="268" mass="27511">MDFLGDTHLATVAILAGVALVAGFIDSIAGGGGLVSVPALLSAGLDPITALATNKLQSSFGSFSAVAAYGRARLIDWRSAWPMALMAFAGAIGGAALITVLPTQVLAAVMPIMLIVVALYFAFSPRLGSEERPARISKCLFACTAAVGIGFYDGCFGPGTGSFFMVGFVTLLGFPIMRATAHTKLLNFASNVGGLLFFAITGGINVVIGIAMGVGQYLGAQVGARVAMQNGARIIRPLLVVVCCAMAIRLLLDPANPLHATIARLIGH</sequence>
<evidence type="ECO:0000256" key="8">
    <source>
        <dbReference type="RuleBase" id="RU363041"/>
    </source>
</evidence>